<gene>
    <name evidence="1" type="ORF">SAMN05444581_11373</name>
</gene>
<protein>
    <submittedName>
        <fullName evidence="1">Uncharacterized protein</fullName>
    </submittedName>
</protein>
<sequence>MWIYDNIAFGIRLYEKIDKSELDERVKSALERAALWSEVKERSGANLLSPALLQWNAATSPSSRSVRQCSISFHHRTYYRRIQQ</sequence>
<proteinExistence type="predicted"/>
<dbReference type="AlphaFoldDB" id="A0A1I4B800"/>
<evidence type="ECO:0000313" key="2">
    <source>
        <dbReference type="Proteomes" id="UP000198755"/>
    </source>
</evidence>
<organism evidence="1 2">
    <name type="scientific">Methylocapsa palsarum</name>
    <dbReference type="NCBI Taxonomy" id="1612308"/>
    <lineage>
        <taxon>Bacteria</taxon>
        <taxon>Pseudomonadati</taxon>
        <taxon>Pseudomonadota</taxon>
        <taxon>Alphaproteobacteria</taxon>
        <taxon>Hyphomicrobiales</taxon>
        <taxon>Beijerinckiaceae</taxon>
        <taxon>Methylocapsa</taxon>
    </lineage>
</organism>
<dbReference type="EMBL" id="FOSN01000013">
    <property type="protein sequence ID" value="SFK64480.1"/>
    <property type="molecule type" value="Genomic_DNA"/>
</dbReference>
<dbReference type="STRING" id="1612308.SAMN05444581_11373"/>
<keyword evidence="2" id="KW-1185">Reference proteome</keyword>
<evidence type="ECO:0000313" key="1">
    <source>
        <dbReference type="EMBL" id="SFK64480.1"/>
    </source>
</evidence>
<dbReference type="Proteomes" id="UP000198755">
    <property type="component" value="Unassembled WGS sequence"/>
</dbReference>
<accession>A0A1I4B800</accession>
<name>A0A1I4B800_9HYPH</name>
<reference evidence="1 2" key="1">
    <citation type="submission" date="2016-10" db="EMBL/GenBank/DDBJ databases">
        <authorList>
            <person name="de Groot N.N."/>
        </authorList>
    </citation>
    <scope>NUCLEOTIDE SEQUENCE [LARGE SCALE GENOMIC DNA]</scope>
    <source>
        <strain evidence="1 2">NE2</strain>
    </source>
</reference>